<dbReference type="InterPro" id="IPR007712">
    <property type="entry name" value="RelE/ParE_toxin"/>
</dbReference>
<dbReference type="AlphaFoldDB" id="A0A252CA44"/>
<evidence type="ECO:0008006" key="4">
    <source>
        <dbReference type="Google" id="ProtNLM"/>
    </source>
</evidence>
<keyword evidence="1" id="KW-1277">Toxin-antitoxin system</keyword>
<evidence type="ECO:0000256" key="1">
    <source>
        <dbReference type="ARBA" id="ARBA00022649"/>
    </source>
</evidence>
<sequence>MKNLKVKLSGKAEQDLARLEEFIAYQTRSKRVLARFKREFENAKNSISKNPSGYPLVENSNIIRQKYQWRYWYFFIDYSDEVVIQRIFHESENWLNNLE</sequence>
<proteinExistence type="predicted"/>
<reference evidence="2 3" key="1">
    <citation type="submission" date="2017-02" db="EMBL/GenBank/DDBJ databases">
        <authorList>
            <person name="Peterson S.W."/>
        </authorList>
    </citation>
    <scope>NUCLEOTIDE SEQUENCE [LARGE SCALE GENOMIC DNA]</scope>
    <source>
        <strain evidence="2">159469</strain>
    </source>
</reference>
<dbReference type="InterPro" id="IPR035093">
    <property type="entry name" value="RelE/ParE_toxin_dom_sf"/>
</dbReference>
<evidence type="ECO:0000313" key="3">
    <source>
        <dbReference type="Proteomes" id="UP000194606"/>
    </source>
</evidence>
<protein>
    <recommendedName>
        <fullName evidence="4">Plasmid stabilization protein</fullName>
    </recommendedName>
</protein>
<dbReference type="Gene3D" id="3.30.2310.20">
    <property type="entry name" value="RelE-like"/>
    <property type="match status" value="1"/>
</dbReference>
<gene>
    <name evidence="2" type="ORF">BZZ03_11710</name>
</gene>
<accession>A0A252CA44</accession>
<organism evidence="2 3">
    <name type="scientific">Lactococcus petauri</name>
    <dbReference type="NCBI Taxonomy" id="1940789"/>
    <lineage>
        <taxon>Bacteria</taxon>
        <taxon>Bacillati</taxon>
        <taxon>Bacillota</taxon>
        <taxon>Bacilli</taxon>
        <taxon>Lactobacillales</taxon>
        <taxon>Streptococcaceae</taxon>
        <taxon>Lactococcus</taxon>
    </lineage>
</organism>
<evidence type="ECO:0000313" key="2">
    <source>
        <dbReference type="EMBL" id="OUK01646.1"/>
    </source>
</evidence>
<name>A0A252CA44_9LACT</name>
<dbReference type="Proteomes" id="UP000194606">
    <property type="component" value="Unassembled WGS sequence"/>
</dbReference>
<dbReference type="EMBL" id="MUIZ01000030">
    <property type="protein sequence ID" value="OUK01646.1"/>
    <property type="molecule type" value="Genomic_DNA"/>
</dbReference>
<comment type="caution">
    <text evidence="2">The sequence shown here is derived from an EMBL/GenBank/DDBJ whole genome shotgun (WGS) entry which is preliminary data.</text>
</comment>
<dbReference type="Pfam" id="PF05016">
    <property type="entry name" value="ParE_toxin"/>
    <property type="match status" value="1"/>
</dbReference>